<dbReference type="InterPro" id="IPR007749">
    <property type="entry name" value="DUF677"/>
</dbReference>
<feature type="transmembrane region" description="Helical" evidence="6">
    <location>
        <begin position="222"/>
        <end position="247"/>
    </location>
</feature>
<sequence length="362" mass="41052">MRIKFHVGIKKLFLCNASREDNHRHADMDIQEEYANAFRTESYTDFWTRVLVLEEEKLNTYLSVGSSSAARLPLYRLFAEHLLDPNQSTVSRVLDLTRNDQPEKFSLLSNYFATTADAFHLCGLLLKDIDHTRSRYKYAKDPFNPSQSGPCGPCPQVNHLPMILARLTKFSKSNPFTQTAPTVSHFQAVQANCSKLLKQLQSSRVKIQAKLRILSKIKFGSAVFLVAFTASLAIIIATHAFVMLVAAPGIMATSLELVSEKKQVKELAQLNAAAKGTYILTRDLDTISRLVARLNDEMEHVHDVVKLWLQRGDDQLQANGKVASQLKRNDQSFIEQLDELEEHLYLCFMTINRARNLVIKEL</sequence>
<reference evidence="7 8" key="1">
    <citation type="submission" date="2019-12" db="EMBL/GenBank/DDBJ databases">
        <authorList>
            <person name="Alioto T."/>
            <person name="Alioto T."/>
            <person name="Gomez Garrido J."/>
        </authorList>
    </citation>
    <scope>NUCLEOTIDE SEQUENCE [LARGE SCALE GENOMIC DNA]</scope>
</reference>
<dbReference type="PANTHER" id="PTHR31113:SF6">
    <property type="entry name" value="UPF0496 PROTEIN 3"/>
    <property type="match status" value="1"/>
</dbReference>
<organism evidence="7 8">
    <name type="scientific">Olea europaea subsp. europaea</name>
    <dbReference type="NCBI Taxonomy" id="158383"/>
    <lineage>
        <taxon>Eukaryota</taxon>
        <taxon>Viridiplantae</taxon>
        <taxon>Streptophyta</taxon>
        <taxon>Embryophyta</taxon>
        <taxon>Tracheophyta</taxon>
        <taxon>Spermatophyta</taxon>
        <taxon>Magnoliopsida</taxon>
        <taxon>eudicotyledons</taxon>
        <taxon>Gunneridae</taxon>
        <taxon>Pentapetalae</taxon>
        <taxon>asterids</taxon>
        <taxon>lamiids</taxon>
        <taxon>Lamiales</taxon>
        <taxon>Oleaceae</taxon>
        <taxon>Oleeae</taxon>
        <taxon>Olea</taxon>
    </lineage>
</organism>
<dbReference type="PANTHER" id="PTHR31113">
    <property type="entry name" value="UPF0496 PROTEIN 3-RELATED"/>
    <property type="match status" value="1"/>
</dbReference>
<proteinExistence type="inferred from homology"/>
<dbReference type="GO" id="GO:0016020">
    <property type="term" value="C:membrane"/>
    <property type="evidence" value="ECO:0007669"/>
    <property type="project" value="UniProtKB-SubCell"/>
</dbReference>
<comment type="caution">
    <text evidence="7">The sequence shown here is derived from an EMBL/GenBank/DDBJ whole genome shotgun (WGS) entry which is preliminary data.</text>
</comment>
<evidence type="ECO:0000256" key="2">
    <source>
        <dbReference type="ARBA" id="ARBA00009074"/>
    </source>
</evidence>
<dbReference type="Gramene" id="OE9A002398T1">
    <property type="protein sequence ID" value="OE9A002398C1"/>
    <property type="gene ID" value="OE9A002398"/>
</dbReference>
<evidence type="ECO:0000256" key="5">
    <source>
        <dbReference type="ARBA" id="ARBA00023136"/>
    </source>
</evidence>
<name>A0A8S0V612_OLEEU</name>
<evidence type="ECO:0000256" key="3">
    <source>
        <dbReference type="ARBA" id="ARBA00022692"/>
    </source>
</evidence>
<keyword evidence="8" id="KW-1185">Reference proteome</keyword>
<comment type="similarity">
    <text evidence="2">Belongs to the UPF0496 family.</text>
</comment>
<evidence type="ECO:0000256" key="1">
    <source>
        <dbReference type="ARBA" id="ARBA00004370"/>
    </source>
</evidence>
<accession>A0A8S0V612</accession>
<evidence type="ECO:0000313" key="8">
    <source>
        <dbReference type="Proteomes" id="UP000594638"/>
    </source>
</evidence>
<dbReference type="OrthoDB" id="776561at2759"/>
<evidence type="ECO:0000256" key="6">
    <source>
        <dbReference type="SAM" id="Phobius"/>
    </source>
</evidence>
<gene>
    <name evidence="7" type="ORF">OLEA9_A002398</name>
</gene>
<keyword evidence="5 6" id="KW-0472">Membrane</keyword>
<keyword evidence="3 6" id="KW-0812">Transmembrane</keyword>
<dbReference type="EMBL" id="CACTIH010009181">
    <property type="protein sequence ID" value="CAA3026910.1"/>
    <property type="molecule type" value="Genomic_DNA"/>
</dbReference>
<dbReference type="AlphaFoldDB" id="A0A8S0V612"/>
<evidence type="ECO:0000313" key="7">
    <source>
        <dbReference type="EMBL" id="CAA3026910.1"/>
    </source>
</evidence>
<dbReference type="Proteomes" id="UP000594638">
    <property type="component" value="Unassembled WGS sequence"/>
</dbReference>
<protein>
    <submittedName>
        <fullName evidence="7">UPF0496 At3g49070-like</fullName>
    </submittedName>
</protein>
<keyword evidence="4 6" id="KW-1133">Transmembrane helix</keyword>
<dbReference type="Pfam" id="PF05055">
    <property type="entry name" value="DUF677"/>
    <property type="match status" value="1"/>
</dbReference>
<comment type="subcellular location">
    <subcellularLocation>
        <location evidence="1">Membrane</location>
    </subcellularLocation>
</comment>
<evidence type="ECO:0000256" key="4">
    <source>
        <dbReference type="ARBA" id="ARBA00022989"/>
    </source>
</evidence>